<evidence type="ECO:0000256" key="3">
    <source>
        <dbReference type="ARBA" id="ARBA00023163"/>
    </source>
</evidence>
<dbReference type="SUPFAM" id="SSF53697">
    <property type="entry name" value="SIS domain"/>
    <property type="match status" value="1"/>
</dbReference>
<evidence type="ECO:0000313" key="6">
    <source>
        <dbReference type="EMBL" id="GID14537.1"/>
    </source>
</evidence>
<evidence type="ECO:0000313" key="7">
    <source>
        <dbReference type="Proteomes" id="UP000612808"/>
    </source>
</evidence>
<dbReference type="PANTHER" id="PTHR30514:SF1">
    <property type="entry name" value="HTH-TYPE TRANSCRIPTIONAL REGULATOR HEXR-RELATED"/>
    <property type="match status" value="1"/>
</dbReference>
<dbReference type="GO" id="GO:0003700">
    <property type="term" value="F:DNA-binding transcription factor activity"/>
    <property type="evidence" value="ECO:0007669"/>
    <property type="project" value="InterPro"/>
</dbReference>
<dbReference type="GO" id="GO:0003677">
    <property type="term" value="F:DNA binding"/>
    <property type="evidence" value="ECO:0007669"/>
    <property type="project" value="UniProtKB-KW"/>
</dbReference>
<name>A0A8J3J9W2_9ACTN</name>
<keyword evidence="3" id="KW-0804">Transcription</keyword>
<organism evidence="6 7">
    <name type="scientific">Actinocatenispora rupis</name>
    <dbReference type="NCBI Taxonomy" id="519421"/>
    <lineage>
        <taxon>Bacteria</taxon>
        <taxon>Bacillati</taxon>
        <taxon>Actinomycetota</taxon>
        <taxon>Actinomycetes</taxon>
        <taxon>Micromonosporales</taxon>
        <taxon>Micromonosporaceae</taxon>
        <taxon>Actinocatenispora</taxon>
    </lineage>
</organism>
<dbReference type="Pfam" id="PF01418">
    <property type="entry name" value="HTH_6"/>
    <property type="match status" value="1"/>
</dbReference>
<evidence type="ECO:0000256" key="1">
    <source>
        <dbReference type="ARBA" id="ARBA00023015"/>
    </source>
</evidence>
<dbReference type="InterPro" id="IPR000281">
    <property type="entry name" value="HTH_RpiR"/>
</dbReference>
<dbReference type="InterPro" id="IPR001347">
    <property type="entry name" value="SIS_dom"/>
</dbReference>
<dbReference type="Gene3D" id="3.40.50.10490">
    <property type="entry name" value="Glucose-6-phosphate isomerase like protein, domain 1"/>
    <property type="match status" value="1"/>
</dbReference>
<evidence type="ECO:0000259" key="4">
    <source>
        <dbReference type="PROSITE" id="PS51071"/>
    </source>
</evidence>
<dbReference type="SUPFAM" id="SSF46689">
    <property type="entry name" value="Homeodomain-like"/>
    <property type="match status" value="1"/>
</dbReference>
<dbReference type="Pfam" id="PF01380">
    <property type="entry name" value="SIS"/>
    <property type="match status" value="1"/>
</dbReference>
<proteinExistence type="predicted"/>
<keyword evidence="2" id="KW-0238">DNA-binding</keyword>
<feature type="domain" description="SIS" evidence="5">
    <location>
        <begin position="120"/>
        <end position="260"/>
    </location>
</feature>
<sequence length="280" mass="29390">MALRRIAPDLPGALRRVADEVLADPPGVVRGTIVELADRSGTSASTVTRLAQYLGFAGYPALRVAVAASASVGGAWDERIRREFTADTELAEVARGLAAAQARAVRETLAALDLSALDAAAAAVAGARRVDVFGVSGSAIMAAELRMRLHGIGVPAWVSADVHEGLTAAALQTTGDVTVGISHRGGTRETLDVLRRAHERGATTVAVTGFPDAPIGRLADHVLTTVSQQTTFRDGPLAARHSELTVVEMLYVAVAQRTYDRTVRTMRATADAVRTHLEDA</sequence>
<keyword evidence="1" id="KW-0805">Transcription regulation</keyword>
<dbReference type="InterPro" id="IPR047640">
    <property type="entry name" value="RpiR-like"/>
</dbReference>
<evidence type="ECO:0000259" key="5">
    <source>
        <dbReference type="PROSITE" id="PS51464"/>
    </source>
</evidence>
<dbReference type="PANTHER" id="PTHR30514">
    <property type="entry name" value="GLUCOKINASE"/>
    <property type="match status" value="1"/>
</dbReference>
<dbReference type="CDD" id="cd05013">
    <property type="entry name" value="SIS_RpiR"/>
    <property type="match status" value="1"/>
</dbReference>
<dbReference type="GO" id="GO:0097367">
    <property type="term" value="F:carbohydrate derivative binding"/>
    <property type="evidence" value="ECO:0007669"/>
    <property type="project" value="InterPro"/>
</dbReference>
<dbReference type="InterPro" id="IPR036388">
    <property type="entry name" value="WH-like_DNA-bd_sf"/>
</dbReference>
<evidence type="ECO:0000256" key="2">
    <source>
        <dbReference type="ARBA" id="ARBA00023125"/>
    </source>
</evidence>
<dbReference type="InterPro" id="IPR035472">
    <property type="entry name" value="RpiR-like_SIS"/>
</dbReference>
<keyword evidence="7" id="KW-1185">Reference proteome</keyword>
<dbReference type="PROSITE" id="PS51071">
    <property type="entry name" value="HTH_RPIR"/>
    <property type="match status" value="1"/>
</dbReference>
<dbReference type="InterPro" id="IPR046348">
    <property type="entry name" value="SIS_dom_sf"/>
</dbReference>
<dbReference type="Gene3D" id="1.10.10.10">
    <property type="entry name" value="Winged helix-like DNA-binding domain superfamily/Winged helix DNA-binding domain"/>
    <property type="match status" value="1"/>
</dbReference>
<gene>
    <name evidence="6" type="ORF">Aru02nite_54260</name>
</gene>
<dbReference type="PROSITE" id="PS51464">
    <property type="entry name" value="SIS"/>
    <property type="match status" value="1"/>
</dbReference>
<comment type="caution">
    <text evidence="6">The sequence shown here is derived from an EMBL/GenBank/DDBJ whole genome shotgun (WGS) entry which is preliminary data.</text>
</comment>
<dbReference type="Proteomes" id="UP000612808">
    <property type="component" value="Unassembled WGS sequence"/>
</dbReference>
<dbReference type="InterPro" id="IPR009057">
    <property type="entry name" value="Homeodomain-like_sf"/>
</dbReference>
<dbReference type="AlphaFoldDB" id="A0A8J3J9W2"/>
<accession>A0A8J3J9W2</accession>
<dbReference type="EMBL" id="BOMB01000032">
    <property type="protein sequence ID" value="GID14537.1"/>
    <property type="molecule type" value="Genomic_DNA"/>
</dbReference>
<dbReference type="GO" id="GO:1901135">
    <property type="term" value="P:carbohydrate derivative metabolic process"/>
    <property type="evidence" value="ECO:0007669"/>
    <property type="project" value="InterPro"/>
</dbReference>
<feature type="domain" description="HTH rpiR-type" evidence="4">
    <location>
        <begin position="1"/>
        <end position="73"/>
    </location>
</feature>
<reference evidence="6" key="1">
    <citation type="submission" date="2021-01" db="EMBL/GenBank/DDBJ databases">
        <title>Whole genome shotgun sequence of Actinocatenispora rupis NBRC 107355.</title>
        <authorList>
            <person name="Komaki H."/>
            <person name="Tamura T."/>
        </authorList>
    </citation>
    <scope>NUCLEOTIDE SEQUENCE</scope>
    <source>
        <strain evidence="6">NBRC 107355</strain>
    </source>
</reference>
<protein>
    <submittedName>
        <fullName evidence="6">RpiR family transcriptional regulator</fullName>
    </submittedName>
</protein>